<gene>
    <name evidence="2" type="ORF">UW22_C0019G0006</name>
</gene>
<comment type="caution">
    <text evidence="2">The sequence shown here is derived from an EMBL/GenBank/DDBJ whole genome shotgun (WGS) entry which is preliminary data.</text>
</comment>
<evidence type="ECO:0000313" key="2">
    <source>
        <dbReference type="EMBL" id="KKT37715.1"/>
    </source>
</evidence>
<evidence type="ECO:0000313" key="3">
    <source>
        <dbReference type="Proteomes" id="UP000034617"/>
    </source>
</evidence>
<accession>A0A0G1GSZ6</accession>
<keyword evidence="1" id="KW-1133">Transmembrane helix</keyword>
<keyword evidence="1" id="KW-0472">Membrane</keyword>
<feature type="transmembrane region" description="Helical" evidence="1">
    <location>
        <begin position="195"/>
        <end position="217"/>
    </location>
</feature>
<feature type="transmembrane region" description="Helical" evidence="1">
    <location>
        <begin position="477"/>
        <end position="499"/>
    </location>
</feature>
<dbReference type="AlphaFoldDB" id="A0A0G1GSZ6"/>
<protein>
    <submittedName>
        <fullName evidence="2">Uncharacterized protein</fullName>
    </submittedName>
</protein>
<feature type="transmembrane region" description="Helical" evidence="1">
    <location>
        <begin position="229"/>
        <end position="250"/>
    </location>
</feature>
<feature type="transmembrane region" description="Helical" evidence="1">
    <location>
        <begin position="78"/>
        <end position="100"/>
    </location>
</feature>
<evidence type="ECO:0000256" key="1">
    <source>
        <dbReference type="SAM" id="Phobius"/>
    </source>
</evidence>
<reference evidence="2 3" key="1">
    <citation type="journal article" date="2015" name="Nature">
        <title>rRNA introns, odd ribosomes, and small enigmatic genomes across a large radiation of phyla.</title>
        <authorList>
            <person name="Brown C.T."/>
            <person name="Hug L.A."/>
            <person name="Thomas B.C."/>
            <person name="Sharon I."/>
            <person name="Castelle C.J."/>
            <person name="Singh A."/>
            <person name="Wilkins M.J."/>
            <person name="Williams K.H."/>
            <person name="Banfield J.F."/>
        </authorList>
    </citation>
    <scope>NUCLEOTIDE SEQUENCE [LARGE SCALE GENOMIC DNA]</scope>
</reference>
<feature type="transmembrane region" description="Helical" evidence="1">
    <location>
        <begin position="347"/>
        <end position="367"/>
    </location>
</feature>
<organism evidence="2 3">
    <name type="scientific">Candidatus Gottesmanbacteria bacterium GW2011_GWB1_44_11c</name>
    <dbReference type="NCBI Taxonomy" id="1618447"/>
    <lineage>
        <taxon>Bacteria</taxon>
        <taxon>Candidatus Gottesmaniibacteriota</taxon>
    </lineage>
</organism>
<keyword evidence="1" id="KW-0812">Transmembrane</keyword>
<sequence length="574" mass="60272">MDLTAFASPKSRQTRRRWALLQRVFSIKYLVLSVLVALVLTSAYSLLPTAKAFAQENQTQSSNPYLSPETNPDVPKNLHTFTQSTMLSVMSGMVCQLWGVDVSIPNAKCLGYDKDTGKIGFVEGGGGALGLMGNLIAFTYTPISSSSKYFAYLSDNFGIVKEANAVNEGCNETRLGKGFCSLDPLLNIWSTFRDIAYVFFAGVFVVIGIAIMLRLKIDPRTVMTIENQIPKIIVGIILVTFSFAIAGFLIDLMYLSIYLAATVILSASPSGLDLNAVGTIAQASDPFSAANTIVEGGLGTIVGDPSNAASEISAKVFDNILGRGFFGLIGSIFGAILGGKIAGHFNILGPIGSIIGALVGGIASAVIATELAGFITKVIALLVIGIAVLAALFKLWFSLIIAYINILLDIVLAPFWIIAGIIPGSPINAGAWFRDLIANLAVFPVTIIMFLLAKVFIESFGTPSQYDFVPPMLGNANSPGVIASAPGLLGSFIALGFILMTPSVLDLTKAALKAPKADLGPITRRLGTGPRIVTGAMGTVMSALSLKYYLGAAGFGSGRAKKPTMEAPKGPGAG</sequence>
<feature type="transmembrane region" description="Helical" evidence="1">
    <location>
        <begin position="436"/>
        <end position="457"/>
    </location>
</feature>
<feature type="transmembrane region" description="Helical" evidence="1">
    <location>
        <begin position="121"/>
        <end position="143"/>
    </location>
</feature>
<feature type="transmembrane region" description="Helical" evidence="1">
    <location>
        <begin position="320"/>
        <end position="341"/>
    </location>
</feature>
<dbReference type="EMBL" id="LCHM01000019">
    <property type="protein sequence ID" value="KKT37715.1"/>
    <property type="molecule type" value="Genomic_DNA"/>
</dbReference>
<feature type="transmembrane region" description="Helical" evidence="1">
    <location>
        <begin position="374"/>
        <end position="393"/>
    </location>
</feature>
<feature type="transmembrane region" description="Helical" evidence="1">
    <location>
        <begin position="399"/>
        <end position="424"/>
    </location>
</feature>
<name>A0A0G1GSZ6_9BACT</name>
<proteinExistence type="predicted"/>
<dbReference type="Proteomes" id="UP000034617">
    <property type="component" value="Unassembled WGS sequence"/>
</dbReference>